<feature type="domain" description="PDZ" evidence="2">
    <location>
        <begin position="305"/>
        <end position="375"/>
    </location>
</feature>
<keyword evidence="1" id="KW-0472">Membrane</keyword>
<reference evidence="3 4" key="1">
    <citation type="submission" date="2018-03" db="EMBL/GenBank/DDBJ databases">
        <title>Genome sequence of Clostridium luticellarii DSM 29923.</title>
        <authorList>
            <person name="Poehlein A."/>
            <person name="Daniel R."/>
        </authorList>
    </citation>
    <scope>NUCLEOTIDE SEQUENCE [LARGE SCALE GENOMIC DNA]</scope>
    <source>
        <strain evidence="3 4">DSM 29923</strain>
    </source>
</reference>
<feature type="transmembrane region" description="Helical" evidence="1">
    <location>
        <begin position="257"/>
        <end position="275"/>
    </location>
</feature>
<dbReference type="Proteomes" id="UP000237798">
    <property type="component" value="Unassembled WGS sequence"/>
</dbReference>
<dbReference type="InterPro" id="IPR041489">
    <property type="entry name" value="PDZ_6"/>
</dbReference>
<dbReference type="Gene3D" id="2.30.42.10">
    <property type="match status" value="1"/>
</dbReference>
<feature type="transmembrane region" description="Helical" evidence="1">
    <location>
        <begin position="177"/>
        <end position="197"/>
    </location>
</feature>
<protein>
    <submittedName>
        <fullName evidence="3">PDZ domain (Also known as DHR or GLGF)</fullName>
    </submittedName>
</protein>
<evidence type="ECO:0000256" key="1">
    <source>
        <dbReference type="SAM" id="Phobius"/>
    </source>
</evidence>
<dbReference type="SMART" id="SM00228">
    <property type="entry name" value="PDZ"/>
    <property type="match status" value="1"/>
</dbReference>
<evidence type="ECO:0000313" key="4">
    <source>
        <dbReference type="Proteomes" id="UP000237798"/>
    </source>
</evidence>
<dbReference type="PROSITE" id="PS50106">
    <property type="entry name" value="PDZ"/>
    <property type="match status" value="1"/>
</dbReference>
<dbReference type="InterPro" id="IPR001478">
    <property type="entry name" value="PDZ"/>
</dbReference>
<feature type="transmembrane region" description="Helical" evidence="1">
    <location>
        <begin position="89"/>
        <end position="122"/>
    </location>
</feature>
<dbReference type="SUPFAM" id="SSF50156">
    <property type="entry name" value="PDZ domain-like"/>
    <property type="match status" value="1"/>
</dbReference>
<dbReference type="AlphaFoldDB" id="A0A2T0BR43"/>
<dbReference type="OrthoDB" id="198399at2"/>
<sequence>MILLYTLKSIAFALTEPYFLLVLAILMFTLYRKNKHTVIMQKMIIGEGINSSFELTVSQLVIGIFGGILASIIMSYLGIVFDEDSAVDLVFLASIVFMFFNLRFICFSYSGAILGFLSLVLASSSRIFNISGLDFLKIDVVALMSMVAVLHFVEGILVMLDGKTGAIPVFSSKNGNIIGGFALQRYWAIPLAVFFMLHDRSLAGTSWQVSLPQWWPLINNSIPYDVLKSAVVSLIPFYAVTGYNSVTFTRDAREKSFLSGGLIILYSAVLFGLAQLAVLSIWLKFLVVIFAPAAHEGIIMLQRHIEVKGTPKYISTDEGIMVLAVAPNSPADEMGIKSGDLLVEINNEEIRSEDKIAEVIRECSNFIWLKVKKAAGNFEQVSYSKMNGDKKLGIVFVPRKIPKNSMVVKLDKNRFSDVLDKIKNKDKDD</sequence>
<comment type="caution">
    <text evidence="3">The sequence shown here is derived from an EMBL/GenBank/DDBJ whole genome shotgun (WGS) entry which is preliminary data.</text>
</comment>
<dbReference type="Pfam" id="PF17820">
    <property type="entry name" value="PDZ_6"/>
    <property type="match status" value="1"/>
</dbReference>
<keyword evidence="1" id="KW-0812">Transmembrane</keyword>
<name>A0A2T0BR43_9CLOT</name>
<feature type="transmembrane region" description="Helical" evidence="1">
    <location>
        <begin position="134"/>
        <end position="157"/>
    </location>
</feature>
<keyword evidence="1" id="KW-1133">Transmembrane helix</keyword>
<accession>A0A2T0BR43</accession>
<gene>
    <name evidence="3" type="ORF">CLLU_06630</name>
</gene>
<evidence type="ECO:0000313" key="3">
    <source>
        <dbReference type="EMBL" id="PRR86347.1"/>
    </source>
</evidence>
<organism evidence="3 4">
    <name type="scientific">Clostridium luticellarii</name>
    <dbReference type="NCBI Taxonomy" id="1691940"/>
    <lineage>
        <taxon>Bacteria</taxon>
        <taxon>Bacillati</taxon>
        <taxon>Bacillota</taxon>
        <taxon>Clostridia</taxon>
        <taxon>Eubacteriales</taxon>
        <taxon>Clostridiaceae</taxon>
        <taxon>Clostridium</taxon>
    </lineage>
</organism>
<dbReference type="InterPro" id="IPR036034">
    <property type="entry name" value="PDZ_sf"/>
</dbReference>
<proteinExistence type="predicted"/>
<evidence type="ECO:0000259" key="2">
    <source>
        <dbReference type="PROSITE" id="PS50106"/>
    </source>
</evidence>
<feature type="transmembrane region" description="Helical" evidence="1">
    <location>
        <begin position="52"/>
        <end position="77"/>
    </location>
</feature>
<feature type="transmembrane region" description="Helical" evidence="1">
    <location>
        <begin position="12"/>
        <end position="31"/>
    </location>
</feature>
<dbReference type="EMBL" id="PVXP01000005">
    <property type="protein sequence ID" value="PRR86347.1"/>
    <property type="molecule type" value="Genomic_DNA"/>
</dbReference>
<keyword evidence="4" id="KW-1185">Reference proteome</keyword>